<dbReference type="AlphaFoldDB" id="A0A1I8HTC9"/>
<protein>
    <submittedName>
        <fullName evidence="3">Uncharacterized protein</fullName>
    </submittedName>
</protein>
<keyword evidence="2" id="KW-1185">Reference proteome</keyword>
<feature type="compositionally biased region" description="Low complexity" evidence="1">
    <location>
        <begin position="186"/>
        <end position="199"/>
    </location>
</feature>
<feature type="region of interest" description="Disordered" evidence="1">
    <location>
        <begin position="32"/>
        <end position="83"/>
    </location>
</feature>
<feature type="compositionally biased region" description="Polar residues" evidence="1">
    <location>
        <begin position="32"/>
        <end position="54"/>
    </location>
</feature>
<proteinExistence type="predicted"/>
<feature type="compositionally biased region" description="Low complexity" evidence="1">
    <location>
        <begin position="64"/>
        <end position="83"/>
    </location>
</feature>
<dbReference type="Proteomes" id="UP000095280">
    <property type="component" value="Unplaced"/>
</dbReference>
<name>A0A1I8HTC9_9PLAT</name>
<accession>A0A1I8HTC9</accession>
<organism evidence="2 3">
    <name type="scientific">Macrostomum lignano</name>
    <dbReference type="NCBI Taxonomy" id="282301"/>
    <lineage>
        <taxon>Eukaryota</taxon>
        <taxon>Metazoa</taxon>
        <taxon>Spiralia</taxon>
        <taxon>Lophotrochozoa</taxon>
        <taxon>Platyhelminthes</taxon>
        <taxon>Rhabditophora</taxon>
        <taxon>Macrostomorpha</taxon>
        <taxon>Macrostomida</taxon>
        <taxon>Macrostomidae</taxon>
        <taxon>Macrostomum</taxon>
    </lineage>
</organism>
<evidence type="ECO:0000256" key="1">
    <source>
        <dbReference type="SAM" id="MobiDB-lite"/>
    </source>
</evidence>
<reference evidence="3" key="1">
    <citation type="submission" date="2016-11" db="UniProtKB">
        <authorList>
            <consortium name="WormBaseParasite"/>
        </authorList>
    </citation>
    <scope>IDENTIFICATION</scope>
</reference>
<sequence>MMTNPSLDADAASMVSGSVISGSFAAADSILQPASSQHQSAVPTAATTNHSAPISKSKLPFKPSRMSAAATSANSSTAAPRSLPLPLQPRLVVAAAALVKTAGQFLRDQLPTGLHLQRQQRRDAMGKPLLNLDGSQHSLRDVQLGVDATSPAASPLPVEAQVHNRTESGVSFDAPPPSHFRHDQPYQHQPHQQPQPAML</sequence>
<dbReference type="WBParaSite" id="maker-uti_cns_0007834-snap-gene-0.2-mRNA-1">
    <property type="protein sequence ID" value="maker-uti_cns_0007834-snap-gene-0.2-mRNA-1"/>
    <property type="gene ID" value="maker-uti_cns_0007834-snap-gene-0.2"/>
</dbReference>
<evidence type="ECO:0000313" key="3">
    <source>
        <dbReference type="WBParaSite" id="maker-uti_cns_0007834-snap-gene-0.2-mRNA-1"/>
    </source>
</evidence>
<evidence type="ECO:0000313" key="2">
    <source>
        <dbReference type="Proteomes" id="UP000095280"/>
    </source>
</evidence>
<feature type="region of interest" description="Disordered" evidence="1">
    <location>
        <begin position="161"/>
        <end position="199"/>
    </location>
</feature>